<feature type="transmembrane region" description="Helical" evidence="11">
    <location>
        <begin position="533"/>
        <end position="552"/>
    </location>
</feature>
<dbReference type="InterPro" id="IPR036259">
    <property type="entry name" value="MFS_trans_sf"/>
</dbReference>
<feature type="transmembrane region" description="Helical" evidence="11">
    <location>
        <begin position="879"/>
        <end position="896"/>
    </location>
</feature>
<dbReference type="PANTHER" id="PTHR19432:SF7">
    <property type="entry name" value="SOLUTE CARRIER FAMILY 45 MEMBER 4"/>
    <property type="match status" value="1"/>
</dbReference>
<dbReference type="PANTHER" id="PTHR19432">
    <property type="entry name" value="SUGAR TRANSPORTER"/>
    <property type="match status" value="1"/>
</dbReference>
<evidence type="ECO:0000256" key="10">
    <source>
        <dbReference type="SAM" id="MobiDB-lite"/>
    </source>
</evidence>
<comment type="similarity">
    <text evidence="9">Belongs to the glycoside-pentoside-hexuronide (GPH) cation symporter transporter (TC 2.A.2) family.</text>
</comment>
<feature type="transmembrane region" description="Helical" evidence="11">
    <location>
        <begin position="827"/>
        <end position="846"/>
    </location>
</feature>
<dbReference type="GO" id="GO:0005789">
    <property type="term" value="C:endoplasmic reticulum membrane"/>
    <property type="evidence" value="ECO:0007669"/>
    <property type="project" value="UniProtKB-SubCell"/>
</dbReference>
<keyword evidence="6" id="KW-0769">Symport</keyword>
<evidence type="ECO:0000256" key="11">
    <source>
        <dbReference type="SAM" id="Phobius"/>
    </source>
</evidence>
<feature type="transmembrane region" description="Helical" evidence="11">
    <location>
        <begin position="908"/>
        <end position="927"/>
    </location>
</feature>
<evidence type="ECO:0000313" key="13">
    <source>
        <dbReference type="Proteomes" id="UP000261540"/>
    </source>
</evidence>
<feature type="transmembrane region" description="Helical" evidence="11">
    <location>
        <begin position="976"/>
        <end position="998"/>
    </location>
</feature>
<dbReference type="GO" id="GO:0008506">
    <property type="term" value="F:sucrose:proton symporter activity"/>
    <property type="evidence" value="ECO:0007669"/>
    <property type="project" value="TreeGrafter"/>
</dbReference>
<evidence type="ECO:0000256" key="9">
    <source>
        <dbReference type="ARBA" id="ARBA00038193"/>
    </source>
</evidence>
<reference evidence="12" key="2">
    <citation type="submission" date="2025-09" db="UniProtKB">
        <authorList>
            <consortium name="Ensembl"/>
        </authorList>
    </citation>
    <scope>IDENTIFICATION</scope>
</reference>
<keyword evidence="5" id="KW-0256">Endoplasmic reticulum</keyword>
<feature type="transmembrane region" description="Helical" evidence="11">
    <location>
        <begin position="933"/>
        <end position="955"/>
    </location>
</feature>
<feature type="transmembrane region" description="Helical" evidence="11">
    <location>
        <begin position="558"/>
        <end position="576"/>
    </location>
</feature>
<evidence type="ECO:0000256" key="5">
    <source>
        <dbReference type="ARBA" id="ARBA00022824"/>
    </source>
</evidence>
<feature type="transmembrane region" description="Helical" evidence="11">
    <location>
        <begin position="197"/>
        <end position="215"/>
    </location>
</feature>
<dbReference type="AlphaFoldDB" id="A0A3B3QI41"/>
<feature type="transmembrane region" description="Helical" evidence="11">
    <location>
        <begin position="147"/>
        <end position="166"/>
    </location>
</feature>
<dbReference type="GeneTree" id="ENSGT00950000182914"/>
<protein>
    <submittedName>
        <fullName evidence="12">Solute carrier family 45 member 4</fullName>
    </submittedName>
</protein>
<reference evidence="12" key="1">
    <citation type="submission" date="2025-08" db="UniProtKB">
        <authorList>
            <consortium name="Ensembl"/>
        </authorList>
    </citation>
    <scope>IDENTIFICATION</scope>
</reference>
<feature type="transmembrane region" description="Helical" evidence="11">
    <location>
        <begin position="266"/>
        <end position="285"/>
    </location>
</feature>
<evidence type="ECO:0000313" key="12">
    <source>
        <dbReference type="Ensembl" id="ENSPKIP00000005783.1"/>
    </source>
</evidence>
<feature type="region of interest" description="Disordered" evidence="10">
    <location>
        <begin position="670"/>
        <end position="695"/>
    </location>
</feature>
<keyword evidence="4 11" id="KW-0812">Transmembrane</keyword>
<feature type="transmembrane region" description="Helical" evidence="11">
    <location>
        <begin position="446"/>
        <end position="468"/>
    </location>
</feature>
<feature type="transmembrane region" description="Helical" evidence="11">
    <location>
        <begin position="389"/>
        <end position="407"/>
    </location>
</feature>
<dbReference type="Gene3D" id="1.20.1250.20">
    <property type="entry name" value="MFS general substrate transporter like domains"/>
    <property type="match status" value="2"/>
</dbReference>
<evidence type="ECO:0000256" key="2">
    <source>
        <dbReference type="ARBA" id="ARBA00022448"/>
    </source>
</evidence>
<dbReference type="Proteomes" id="UP000261540">
    <property type="component" value="Unplaced"/>
</dbReference>
<organism evidence="12 13">
    <name type="scientific">Paramormyrops kingsleyae</name>
    <dbReference type="NCBI Taxonomy" id="1676925"/>
    <lineage>
        <taxon>Eukaryota</taxon>
        <taxon>Metazoa</taxon>
        <taxon>Chordata</taxon>
        <taxon>Craniata</taxon>
        <taxon>Vertebrata</taxon>
        <taxon>Euteleostomi</taxon>
        <taxon>Actinopterygii</taxon>
        <taxon>Neopterygii</taxon>
        <taxon>Teleostei</taxon>
        <taxon>Osteoglossocephala</taxon>
        <taxon>Osteoglossomorpha</taxon>
        <taxon>Osteoglossiformes</taxon>
        <taxon>Mormyridae</taxon>
        <taxon>Paramormyrops</taxon>
    </lineage>
</organism>
<feature type="transmembrane region" description="Helical" evidence="11">
    <location>
        <begin position="480"/>
        <end position="497"/>
    </location>
</feature>
<comment type="subcellular location">
    <subcellularLocation>
        <location evidence="1">Endoplasmic reticulum membrane</location>
        <topology evidence="1">Multi-pass membrane protein</topology>
    </subcellularLocation>
</comment>
<dbReference type="InterPro" id="IPR004299">
    <property type="entry name" value="MBOAT_fam"/>
</dbReference>
<keyword evidence="7 11" id="KW-1133">Transmembrane helix</keyword>
<evidence type="ECO:0000256" key="3">
    <source>
        <dbReference type="ARBA" id="ARBA00022553"/>
    </source>
</evidence>
<accession>A0A3B3QI41</accession>
<dbReference type="Ensembl" id="ENSPKIT00000029795.1">
    <property type="protein sequence ID" value="ENSPKIP00000005783.1"/>
    <property type="gene ID" value="ENSPKIG00000022320.1"/>
</dbReference>
<evidence type="ECO:0000256" key="1">
    <source>
        <dbReference type="ARBA" id="ARBA00004477"/>
    </source>
</evidence>
<keyword evidence="2" id="KW-0813">Transport</keyword>
<evidence type="ECO:0000256" key="8">
    <source>
        <dbReference type="ARBA" id="ARBA00023136"/>
    </source>
</evidence>
<dbReference type="Pfam" id="PF03062">
    <property type="entry name" value="MBOAT"/>
    <property type="match status" value="1"/>
</dbReference>
<keyword evidence="3" id="KW-0597">Phosphoprotein</keyword>
<sequence>MVAFFTERRLAVGRLSEKAGTLVHTANLVAVLFFPMVTVLILSSITPVGGVVTLAVYSILFLKLYSYKDVNKWSRETRAAKARSLSRSISCPLVQNSNGAAVHSRVFYPGNLTYRDMYYFIFAPTLCYELNFPRSPRIRIRFLLRRLFEMLFLMQLLVGLIQQWMVPSIQNSMKPFQNMDFSRMVERLLKLAVPNHFIWLVFFYWFFHSSLNFIAELMRFGDREFYRDWWNSETVSYFWQNWNIPVHKWCLRHFYKPMLKKGVSKWMAQTAIFLVSAFFHEYLVSVPLKMFRLWAFMGMMAQLPLAWTVSCVFRERGTSAGTFKARPVFFTGGRIQSNMSSQKSASDGLEAQGEQTVLVNGSSNGQESGDHVPMRQWVMHGAITFGREFCYAMETALVTPLLLQIGLPDQFYSLTWFLSPVLGLIITPLLGSASDGCTCRWGRRRPFILALCLGILVGLALFFNGSLIGLSVGDVPNQQLTGLILTVVGVVILDFCLDGSDGPIRAYLLDVADTEEQDIALNTHAFSGGLGGALGYIIGGIDWTTTFWALAFKAREQILFFFTAVFFTISVVLHLFSIKERIWGQQPEDEKDSMSPEEVPQLDVFAGDEPHQPCRDGCSERDVVRRLIRSKSDSALTTADATLHLDRLSVFHQEIELSIFRDLRFSDQGIGSHPGSNESNQEKLTQSPSRQESQEKAMVIIEEPKAKPSTRDLGLKHSPGSHAFVGLTPSHPMRPLCHTLYRQTSFTLSCHCRAGGNIRHGRAGMPVKLSRSVNDICEPRSRPRLWSGRRTLSSASSAESEEQEEPETSVRLIWLSMLTMPSALRRLCLCHLLTWFSLTAQVVFYTDFMGQVVYDGDPSATANSTALLDYRQGVQKGCWGLAIYAATAAVCSALLQKFLDLFDLSIKIIYILGTLGFSIGTATMAIFPNVYVSMTMISTMGILSMSMSYSPYALLGQYHELSEYLRHSPGKSKRGFGIDCAILTCQVYVAQILVASALGFVVDAIDSVRVIPIVASGASFLAFLTSTFLVIYPDMDEEPVEALAPREANIRQRVDVPPRIPETQDV</sequence>
<name>A0A3B3QI41_9TELE</name>
<evidence type="ECO:0000256" key="6">
    <source>
        <dbReference type="ARBA" id="ARBA00022847"/>
    </source>
</evidence>
<dbReference type="SUPFAM" id="SSF103473">
    <property type="entry name" value="MFS general substrate transporter"/>
    <property type="match status" value="1"/>
</dbReference>
<keyword evidence="8 11" id="KW-0472">Membrane</keyword>
<evidence type="ECO:0000256" key="7">
    <source>
        <dbReference type="ARBA" id="ARBA00022989"/>
    </source>
</evidence>
<feature type="transmembrane region" description="Helical" evidence="11">
    <location>
        <begin position="1010"/>
        <end position="1032"/>
    </location>
</feature>
<dbReference type="FunFam" id="1.20.1250.20:FF:000069">
    <property type="entry name" value="Solute carrier family 45 member 4"/>
    <property type="match status" value="1"/>
</dbReference>
<dbReference type="Pfam" id="PF13347">
    <property type="entry name" value="MFS_2"/>
    <property type="match status" value="1"/>
</dbReference>
<keyword evidence="13" id="KW-1185">Reference proteome</keyword>
<proteinExistence type="inferred from homology"/>
<feature type="transmembrane region" description="Helical" evidence="11">
    <location>
        <begin position="413"/>
        <end position="434"/>
    </location>
</feature>
<feature type="transmembrane region" description="Helical" evidence="11">
    <location>
        <begin position="21"/>
        <end position="42"/>
    </location>
</feature>
<feature type="compositionally biased region" description="Polar residues" evidence="10">
    <location>
        <begin position="674"/>
        <end position="691"/>
    </location>
</feature>
<evidence type="ECO:0000256" key="4">
    <source>
        <dbReference type="ARBA" id="ARBA00022692"/>
    </source>
</evidence>
<feature type="transmembrane region" description="Helical" evidence="11">
    <location>
        <begin position="291"/>
        <end position="313"/>
    </location>
</feature>
<feature type="transmembrane region" description="Helical" evidence="11">
    <location>
        <begin position="48"/>
        <end position="65"/>
    </location>
</feature>